<comment type="caution">
    <text evidence="10">The sequence shown here is derived from an EMBL/GenBank/DDBJ whole genome shotgun (WGS) entry which is preliminary data.</text>
</comment>
<dbReference type="PROSITE" id="PS50928">
    <property type="entry name" value="ABC_TM1"/>
    <property type="match status" value="1"/>
</dbReference>
<keyword evidence="2 8" id="KW-0813">Transport</keyword>
<evidence type="ECO:0000259" key="9">
    <source>
        <dbReference type="PROSITE" id="PS50928"/>
    </source>
</evidence>
<dbReference type="GO" id="GO:0043190">
    <property type="term" value="C:ATP-binding cassette (ABC) transporter complex"/>
    <property type="evidence" value="ECO:0007669"/>
    <property type="project" value="InterPro"/>
</dbReference>
<protein>
    <submittedName>
        <fullName evidence="10">Amino acid ABC transporter permease</fullName>
    </submittedName>
</protein>
<dbReference type="Gene3D" id="1.10.3720.10">
    <property type="entry name" value="MetI-like"/>
    <property type="match status" value="1"/>
</dbReference>
<feature type="transmembrane region" description="Helical" evidence="8">
    <location>
        <begin position="6"/>
        <end position="29"/>
    </location>
</feature>
<organism evidence="10">
    <name type="scientific">Fervidicoccus fontis</name>
    <dbReference type="NCBI Taxonomy" id="683846"/>
    <lineage>
        <taxon>Archaea</taxon>
        <taxon>Thermoproteota</taxon>
        <taxon>Thermoprotei</taxon>
        <taxon>Fervidicoccales</taxon>
        <taxon>Fervidicoccaceae</taxon>
        <taxon>Fervidicoccus</taxon>
    </lineage>
</organism>
<name>A0A7J3SJ91_9CREN</name>
<dbReference type="InterPro" id="IPR000515">
    <property type="entry name" value="MetI-like"/>
</dbReference>
<comment type="subcellular location">
    <subcellularLocation>
        <location evidence="1 8">Cell membrane</location>
        <topology evidence="1 8">Multi-pass membrane protein</topology>
    </subcellularLocation>
</comment>
<sequence>MLEGVIWTFALVGGGLTLGFAMGVPFAILRVYGGRGAKAAIDAYVWVYRSIPLIVLLFLYYWGIFPVVFGIKLSAMATSILALGTRDAAYETMIFRAALESIDPGQMLAARSLGMTRWQAVRTIVLPQALRIAIPGWTNQYAIMLKDSSICFALGVLEILTRTRYVTISIGSYFIPYLIAGILFIILTYGGTKVFNIVYEKVQIPGLVGGK</sequence>
<evidence type="ECO:0000256" key="8">
    <source>
        <dbReference type="RuleBase" id="RU363032"/>
    </source>
</evidence>
<dbReference type="SUPFAM" id="SSF161098">
    <property type="entry name" value="MetI-like"/>
    <property type="match status" value="1"/>
</dbReference>
<keyword evidence="6 8" id="KW-1133">Transmembrane helix</keyword>
<dbReference type="Pfam" id="PF00528">
    <property type="entry name" value="BPD_transp_1"/>
    <property type="match status" value="1"/>
</dbReference>
<feature type="transmembrane region" description="Helical" evidence="8">
    <location>
        <begin position="41"/>
        <end position="61"/>
    </location>
</feature>
<evidence type="ECO:0000256" key="6">
    <source>
        <dbReference type="ARBA" id="ARBA00022989"/>
    </source>
</evidence>
<evidence type="ECO:0000256" key="2">
    <source>
        <dbReference type="ARBA" id="ARBA00022448"/>
    </source>
</evidence>
<gene>
    <name evidence="10" type="ORF">ENW83_00425</name>
</gene>
<dbReference type="InterPro" id="IPR043429">
    <property type="entry name" value="ArtM/GltK/GlnP/TcyL/YhdX-like"/>
</dbReference>
<keyword evidence="3" id="KW-1003">Cell membrane</keyword>
<dbReference type="GO" id="GO:0022857">
    <property type="term" value="F:transmembrane transporter activity"/>
    <property type="evidence" value="ECO:0007669"/>
    <property type="project" value="InterPro"/>
</dbReference>
<comment type="similarity">
    <text evidence="8">Belongs to the binding-protein-dependent transport system permease family.</text>
</comment>
<dbReference type="PANTHER" id="PTHR30614:SF0">
    <property type="entry name" value="L-CYSTINE TRANSPORT SYSTEM PERMEASE PROTEIN TCYL"/>
    <property type="match status" value="1"/>
</dbReference>
<feature type="domain" description="ABC transmembrane type-1" evidence="9">
    <location>
        <begin position="5"/>
        <end position="187"/>
    </location>
</feature>
<evidence type="ECO:0000256" key="1">
    <source>
        <dbReference type="ARBA" id="ARBA00004651"/>
    </source>
</evidence>
<dbReference type="PANTHER" id="PTHR30614">
    <property type="entry name" value="MEMBRANE COMPONENT OF AMINO ACID ABC TRANSPORTER"/>
    <property type="match status" value="1"/>
</dbReference>
<dbReference type="NCBIfam" id="TIGR01726">
    <property type="entry name" value="HEQRo_perm_3TM"/>
    <property type="match status" value="1"/>
</dbReference>
<dbReference type="GO" id="GO:0006865">
    <property type="term" value="P:amino acid transport"/>
    <property type="evidence" value="ECO:0007669"/>
    <property type="project" value="UniProtKB-KW"/>
</dbReference>
<keyword evidence="7 8" id="KW-0472">Membrane</keyword>
<dbReference type="EMBL" id="DTLS01000018">
    <property type="protein sequence ID" value="HGZ59664.1"/>
    <property type="molecule type" value="Genomic_DNA"/>
</dbReference>
<evidence type="ECO:0000313" key="10">
    <source>
        <dbReference type="EMBL" id="HGZ59664.1"/>
    </source>
</evidence>
<evidence type="ECO:0000256" key="4">
    <source>
        <dbReference type="ARBA" id="ARBA00022692"/>
    </source>
</evidence>
<keyword evidence="4 8" id="KW-0812">Transmembrane</keyword>
<evidence type="ECO:0000256" key="3">
    <source>
        <dbReference type="ARBA" id="ARBA00022475"/>
    </source>
</evidence>
<dbReference type="CDD" id="cd06261">
    <property type="entry name" value="TM_PBP2"/>
    <property type="match status" value="1"/>
</dbReference>
<dbReference type="InterPro" id="IPR010065">
    <property type="entry name" value="AA_ABC_transptr_permease_3TM"/>
</dbReference>
<reference evidence="10" key="1">
    <citation type="journal article" date="2020" name="mSystems">
        <title>Genome- and Community-Level Interaction Insights into Carbon Utilization and Element Cycling Functions of Hydrothermarchaeota in Hydrothermal Sediment.</title>
        <authorList>
            <person name="Zhou Z."/>
            <person name="Liu Y."/>
            <person name="Xu W."/>
            <person name="Pan J."/>
            <person name="Luo Z.H."/>
            <person name="Li M."/>
        </authorList>
    </citation>
    <scope>NUCLEOTIDE SEQUENCE [LARGE SCALE GENOMIC DNA]</scope>
    <source>
        <strain evidence="10">SpSt-885</strain>
    </source>
</reference>
<accession>A0A7J3SJ91</accession>
<feature type="transmembrane region" description="Helical" evidence="8">
    <location>
        <begin position="170"/>
        <end position="190"/>
    </location>
</feature>
<dbReference type="InterPro" id="IPR035906">
    <property type="entry name" value="MetI-like_sf"/>
</dbReference>
<keyword evidence="5" id="KW-0029">Amino-acid transport</keyword>
<proteinExistence type="inferred from homology"/>
<evidence type="ECO:0000256" key="7">
    <source>
        <dbReference type="ARBA" id="ARBA00023136"/>
    </source>
</evidence>
<dbReference type="AlphaFoldDB" id="A0A7J3SJ91"/>
<evidence type="ECO:0000256" key="5">
    <source>
        <dbReference type="ARBA" id="ARBA00022970"/>
    </source>
</evidence>